<evidence type="ECO:0000313" key="2">
    <source>
        <dbReference type="Proteomes" id="UP001249851"/>
    </source>
</evidence>
<organism evidence="1 2">
    <name type="scientific">Acropora cervicornis</name>
    <name type="common">Staghorn coral</name>
    <dbReference type="NCBI Taxonomy" id="6130"/>
    <lineage>
        <taxon>Eukaryota</taxon>
        <taxon>Metazoa</taxon>
        <taxon>Cnidaria</taxon>
        <taxon>Anthozoa</taxon>
        <taxon>Hexacorallia</taxon>
        <taxon>Scleractinia</taxon>
        <taxon>Astrocoeniina</taxon>
        <taxon>Acroporidae</taxon>
        <taxon>Acropora</taxon>
    </lineage>
</organism>
<accession>A0AAD9R2I4</accession>
<dbReference type="EMBL" id="JARQWQ010000005">
    <property type="protein sequence ID" value="KAK2571600.1"/>
    <property type="molecule type" value="Genomic_DNA"/>
</dbReference>
<protein>
    <submittedName>
        <fullName evidence="1">Uncharacterized protein</fullName>
    </submittedName>
</protein>
<name>A0AAD9R2I4_ACRCE</name>
<sequence length="279" mass="32497">MKYFRVVLKPQKQRRVHAVTDSHICSLVVHWIQLQEVRWISELSVPVQLRWYISVDYVEGIYLQLANKLLKLTRVPDLLSGNKESCRRSFLSATALNCREHIVDVFSTEIFASDTSWVVHHIVHGIAVDFPHCNGTNFYQFFPIELIQRSPRFVTQENRRDKWDAPLGSPAHVTKAGGDVFLCWCPTFGGYLGQGTLDKKIDETEKKNNNMFANLHPNLPENVVKMEKLEEIYDYEWTPVDNVDVDIIFQSKPSAQRALFWKHIFFLPCDTLDERINEF</sequence>
<comment type="caution">
    <text evidence="1">The sequence shown here is derived from an EMBL/GenBank/DDBJ whole genome shotgun (WGS) entry which is preliminary data.</text>
</comment>
<reference evidence="1" key="1">
    <citation type="journal article" date="2023" name="G3 (Bethesda)">
        <title>Whole genome assembly and annotation of the endangered Caribbean coral Acropora cervicornis.</title>
        <authorList>
            <person name="Selwyn J.D."/>
            <person name="Vollmer S.V."/>
        </authorList>
    </citation>
    <scope>NUCLEOTIDE SEQUENCE</scope>
    <source>
        <strain evidence="1">K2</strain>
    </source>
</reference>
<dbReference type="AlphaFoldDB" id="A0AAD9R2I4"/>
<dbReference type="Proteomes" id="UP001249851">
    <property type="component" value="Unassembled WGS sequence"/>
</dbReference>
<reference evidence="1" key="2">
    <citation type="journal article" date="2023" name="Science">
        <title>Genomic signatures of disease resistance in endangered staghorn corals.</title>
        <authorList>
            <person name="Vollmer S.V."/>
            <person name="Selwyn J.D."/>
            <person name="Despard B.A."/>
            <person name="Roesel C.L."/>
        </authorList>
    </citation>
    <scope>NUCLEOTIDE SEQUENCE</scope>
    <source>
        <strain evidence="1">K2</strain>
    </source>
</reference>
<keyword evidence="2" id="KW-1185">Reference proteome</keyword>
<evidence type="ECO:0000313" key="1">
    <source>
        <dbReference type="EMBL" id="KAK2571600.1"/>
    </source>
</evidence>
<proteinExistence type="predicted"/>
<gene>
    <name evidence="1" type="ORF">P5673_002961</name>
</gene>